<evidence type="ECO:0000256" key="1">
    <source>
        <dbReference type="SAM" id="MobiDB-lite"/>
    </source>
</evidence>
<name>A0A653DEL0_CALMS</name>
<proteinExistence type="predicted"/>
<protein>
    <submittedName>
        <fullName evidence="2">Uncharacterized protein</fullName>
    </submittedName>
</protein>
<sequence length="387" mass="43678">MQIINGKPKTTCELQYDARSQFEAKDALLQSKMYLQYDANYQCEATDALPGEYDSKLKVTPIQNKYYTIILNYRVSGTELEQSTLNIMTSQLSTLRLVQGAAQMDPVSHYTFYLRYRSAAARCKCKIFMAKDALPVRWVLDSMYNFYSNLFSLNINKNYLTTAAWCKLPVETQRSPTRQYGAYWVGYITSDPAFLTKYHQVHLSNCRVVQIISGNPKETYEASNSRKFKVTRHKRKVQNFLPCKNSPQNNCDVSTAAAIYEDLHDVLPRPTPTHHHHHHHHAQLAGRHVVAPSIEVGSVEPPGANGQHMANNQQTSTANRRVIPSITHRLQCMGQAPSAVGPYESVPVIGHHLATFRPLSNHNHKPYSHDSAIGSDSGYSNHTAGTR</sequence>
<dbReference type="EMBL" id="CAACVG010011707">
    <property type="protein sequence ID" value="VEN58645.1"/>
    <property type="molecule type" value="Genomic_DNA"/>
</dbReference>
<reference evidence="2 3" key="1">
    <citation type="submission" date="2019-01" db="EMBL/GenBank/DDBJ databases">
        <authorList>
            <person name="Sayadi A."/>
        </authorList>
    </citation>
    <scope>NUCLEOTIDE SEQUENCE [LARGE SCALE GENOMIC DNA]</scope>
</reference>
<gene>
    <name evidence="2" type="ORF">CALMAC_LOCUS16951</name>
</gene>
<evidence type="ECO:0000313" key="2">
    <source>
        <dbReference type="EMBL" id="VEN58645.1"/>
    </source>
</evidence>
<feature type="compositionally biased region" description="Polar residues" evidence="1">
    <location>
        <begin position="377"/>
        <end position="387"/>
    </location>
</feature>
<dbReference type="OrthoDB" id="6424379at2759"/>
<organism evidence="2 3">
    <name type="scientific">Callosobruchus maculatus</name>
    <name type="common">Southern cowpea weevil</name>
    <name type="synonym">Pulse bruchid</name>
    <dbReference type="NCBI Taxonomy" id="64391"/>
    <lineage>
        <taxon>Eukaryota</taxon>
        <taxon>Metazoa</taxon>
        <taxon>Ecdysozoa</taxon>
        <taxon>Arthropoda</taxon>
        <taxon>Hexapoda</taxon>
        <taxon>Insecta</taxon>
        <taxon>Pterygota</taxon>
        <taxon>Neoptera</taxon>
        <taxon>Endopterygota</taxon>
        <taxon>Coleoptera</taxon>
        <taxon>Polyphaga</taxon>
        <taxon>Cucujiformia</taxon>
        <taxon>Chrysomeloidea</taxon>
        <taxon>Chrysomelidae</taxon>
        <taxon>Bruchinae</taxon>
        <taxon>Bruchini</taxon>
        <taxon>Callosobruchus</taxon>
    </lineage>
</organism>
<evidence type="ECO:0000313" key="3">
    <source>
        <dbReference type="Proteomes" id="UP000410492"/>
    </source>
</evidence>
<dbReference type="Proteomes" id="UP000410492">
    <property type="component" value="Unassembled WGS sequence"/>
</dbReference>
<accession>A0A653DEL0</accession>
<feature type="region of interest" description="Disordered" evidence="1">
    <location>
        <begin position="360"/>
        <end position="387"/>
    </location>
</feature>
<dbReference type="AlphaFoldDB" id="A0A653DEL0"/>
<keyword evidence="3" id="KW-1185">Reference proteome</keyword>